<dbReference type="SUPFAM" id="SSF46955">
    <property type="entry name" value="Putative DNA-binding domain"/>
    <property type="match status" value="1"/>
</dbReference>
<dbReference type="PANTHER" id="PTHR10142">
    <property type="entry name" value="DNA REPAIR PROTEIN COMPLEMENTING XP-A CELLS"/>
    <property type="match status" value="1"/>
</dbReference>
<dbReference type="GO" id="GO:0000715">
    <property type="term" value="P:nucleotide-excision repair, DNA damage recognition"/>
    <property type="evidence" value="ECO:0007669"/>
    <property type="project" value="TreeGrafter"/>
</dbReference>
<evidence type="ECO:0000313" key="8">
    <source>
        <dbReference type="EMBL" id="CAD8950704.1"/>
    </source>
</evidence>
<dbReference type="GO" id="GO:0006284">
    <property type="term" value="P:base-excision repair"/>
    <property type="evidence" value="ECO:0007669"/>
    <property type="project" value="TreeGrafter"/>
</dbReference>
<keyword evidence="4" id="KW-0862">Zinc</keyword>
<comment type="subcellular location">
    <subcellularLocation>
        <location evidence="1">Nucleus</location>
    </subcellularLocation>
</comment>
<proteinExistence type="predicted"/>
<dbReference type="Pfam" id="PF05181">
    <property type="entry name" value="XPA_C"/>
    <property type="match status" value="1"/>
</dbReference>
<keyword evidence="3" id="KW-0863">Zinc-finger</keyword>
<dbReference type="InterPro" id="IPR009061">
    <property type="entry name" value="DNA-bd_dom_put_sf"/>
</dbReference>
<protein>
    <recommendedName>
        <fullName evidence="7">PARP-type domain-containing protein</fullName>
    </recommendedName>
</protein>
<keyword evidence="2" id="KW-0479">Metal-binding</keyword>
<dbReference type="InterPro" id="IPR037129">
    <property type="entry name" value="XPA_sf"/>
</dbReference>
<dbReference type="EMBL" id="HBFX01008668">
    <property type="protein sequence ID" value="CAD8950704.1"/>
    <property type="molecule type" value="Transcribed_RNA"/>
</dbReference>
<dbReference type="GO" id="GO:1901255">
    <property type="term" value="P:nucleotide-excision repair involved in interstrand cross-link repair"/>
    <property type="evidence" value="ECO:0007669"/>
    <property type="project" value="TreeGrafter"/>
</dbReference>
<evidence type="ECO:0000256" key="2">
    <source>
        <dbReference type="ARBA" id="ARBA00022723"/>
    </source>
</evidence>
<dbReference type="PANTHER" id="PTHR10142:SF0">
    <property type="entry name" value="DNA REPAIR PROTEIN COMPLEMENTING XP-A CELLS"/>
    <property type="match status" value="1"/>
</dbReference>
<dbReference type="GO" id="GO:0008270">
    <property type="term" value="F:zinc ion binding"/>
    <property type="evidence" value="ECO:0007669"/>
    <property type="project" value="UniProtKB-KW"/>
</dbReference>
<dbReference type="InterPro" id="IPR022656">
    <property type="entry name" value="XPA_C"/>
</dbReference>
<dbReference type="InterPro" id="IPR036957">
    <property type="entry name" value="Znf_PARP_sf"/>
</dbReference>
<dbReference type="SUPFAM" id="SSF57716">
    <property type="entry name" value="Glucocorticoid receptor-like (DNA-binding domain)"/>
    <property type="match status" value="1"/>
</dbReference>
<evidence type="ECO:0000256" key="5">
    <source>
        <dbReference type="ARBA" id="ARBA00023242"/>
    </source>
</evidence>
<dbReference type="GO" id="GO:0000110">
    <property type="term" value="C:nucleotide-excision repair factor 1 complex"/>
    <property type="evidence" value="ECO:0007669"/>
    <property type="project" value="TreeGrafter"/>
</dbReference>
<evidence type="ECO:0000256" key="1">
    <source>
        <dbReference type="ARBA" id="ARBA00004123"/>
    </source>
</evidence>
<dbReference type="AlphaFoldDB" id="A0A7S1GV21"/>
<name>A0A7S1GV21_HEMAN</name>
<evidence type="ECO:0000259" key="7">
    <source>
        <dbReference type="PROSITE" id="PS50064"/>
    </source>
</evidence>
<organism evidence="8">
    <name type="scientific">Hemiselmis andersenii</name>
    <name type="common">Cryptophyte alga</name>
    <dbReference type="NCBI Taxonomy" id="464988"/>
    <lineage>
        <taxon>Eukaryota</taxon>
        <taxon>Cryptophyceae</taxon>
        <taxon>Cryptomonadales</taxon>
        <taxon>Hemiselmidaceae</taxon>
        <taxon>Hemiselmis</taxon>
    </lineage>
</organism>
<keyword evidence="5" id="KW-0539">Nucleus</keyword>
<dbReference type="InterPro" id="IPR000465">
    <property type="entry name" value="XPA/RAD14"/>
</dbReference>
<dbReference type="Gene3D" id="3.90.530.10">
    <property type="entry name" value="XPA C-terminal domain"/>
    <property type="match status" value="1"/>
</dbReference>
<feature type="region of interest" description="Disordered" evidence="6">
    <location>
        <begin position="290"/>
        <end position="313"/>
    </location>
</feature>
<dbReference type="InterPro" id="IPR001510">
    <property type="entry name" value="Znf_PARP"/>
</dbReference>
<sequence length="326" mass="37806">MATTKCMSPNSRASCSHCSRKILKGAMRVRAELYRWRFARCFKRVVFFHEDCYSPERTSWTTNQPNNKQQAQHMFQRACRLSVADQVREYRDSFDFGSLLRCPVTNLRLTATNSHAHHSFPYSFATLVCMFVEKQGLNLQSLSYELGAFADKGMSESFATFHRAHARLLMVHRDANLRVLKQEEYSHFGCCDHCSSATTQLESIVEFDLALCFECYRYRVFVSRHEATRVFFLSAKDIAGLRCHRKTNPISPNFSPMKLYLASDVHQAALKKHGTSGAVMCLNKNERWTARKHPRGTRQQESNKERDHAVSERRRQLLHEFQQAAM</sequence>
<evidence type="ECO:0000256" key="4">
    <source>
        <dbReference type="ARBA" id="ARBA00022833"/>
    </source>
</evidence>
<gene>
    <name evidence="8" type="ORF">HAND00432_LOCUS5225</name>
</gene>
<dbReference type="GO" id="GO:0070914">
    <property type="term" value="P:UV-damage excision repair"/>
    <property type="evidence" value="ECO:0007669"/>
    <property type="project" value="TreeGrafter"/>
</dbReference>
<accession>A0A7S1GV21</accession>
<feature type="domain" description="PARP-type" evidence="7">
    <location>
        <begin position="8"/>
        <end position="57"/>
    </location>
</feature>
<evidence type="ECO:0000256" key="6">
    <source>
        <dbReference type="SAM" id="MobiDB-lite"/>
    </source>
</evidence>
<dbReference type="GO" id="GO:0003684">
    <property type="term" value="F:damaged DNA binding"/>
    <property type="evidence" value="ECO:0007669"/>
    <property type="project" value="InterPro"/>
</dbReference>
<feature type="compositionally biased region" description="Basic and acidic residues" evidence="6">
    <location>
        <begin position="301"/>
        <end position="313"/>
    </location>
</feature>
<dbReference type="Gene3D" id="3.30.1740.10">
    <property type="entry name" value="Zinc finger, PARP-type"/>
    <property type="match status" value="1"/>
</dbReference>
<dbReference type="CDD" id="cd21075">
    <property type="entry name" value="DBD_XPA-like"/>
    <property type="match status" value="1"/>
</dbReference>
<evidence type="ECO:0000256" key="3">
    <source>
        <dbReference type="ARBA" id="ARBA00022771"/>
    </source>
</evidence>
<reference evidence="8" key="1">
    <citation type="submission" date="2021-01" db="EMBL/GenBank/DDBJ databases">
        <authorList>
            <person name="Corre E."/>
            <person name="Pelletier E."/>
            <person name="Niang G."/>
            <person name="Scheremetjew M."/>
            <person name="Finn R."/>
            <person name="Kale V."/>
            <person name="Holt S."/>
            <person name="Cochrane G."/>
            <person name="Meng A."/>
            <person name="Brown T."/>
            <person name="Cohen L."/>
        </authorList>
    </citation>
    <scope>NUCLEOTIDE SEQUENCE</scope>
    <source>
        <strain evidence="8">CCMP644</strain>
    </source>
</reference>
<dbReference type="PROSITE" id="PS50064">
    <property type="entry name" value="ZF_PARP_2"/>
    <property type="match status" value="1"/>
</dbReference>